<reference evidence="1" key="1">
    <citation type="submission" date="2014-09" db="EMBL/GenBank/DDBJ databases">
        <authorList>
            <person name="Magalhaes I.L.F."/>
            <person name="Oliveira U."/>
            <person name="Santos F.R."/>
            <person name="Vidigal T.H.D.A."/>
            <person name="Brescovit A.D."/>
            <person name="Santos A.J."/>
        </authorList>
    </citation>
    <scope>NUCLEOTIDE SEQUENCE</scope>
    <source>
        <tissue evidence="1">Shoot tissue taken approximately 20 cm above the soil surface</tissue>
    </source>
</reference>
<proteinExistence type="predicted"/>
<accession>A0A0A8YHH0</accession>
<organism evidence="1">
    <name type="scientific">Arundo donax</name>
    <name type="common">Giant reed</name>
    <name type="synonym">Donax arundinaceus</name>
    <dbReference type="NCBI Taxonomy" id="35708"/>
    <lineage>
        <taxon>Eukaryota</taxon>
        <taxon>Viridiplantae</taxon>
        <taxon>Streptophyta</taxon>
        <taxon>Embryophyta</taxon>
        <taxon>Tracheophyta</taxon>
        <taxon>Spermatophyta</taxon>
        <taxon>Magnoliopsida</taxon>
        <taxon>Liliopsida</taxon>
        <taxon>Poales</taxon>
        <taxon>Poaceae</taxon>
        <taxon>PACMAD clade</taxon>
        <taxon>Arundinoideae</taxon>
        <taxon>Arundineae</taxon>
        <taxon>Arundo</taxon>
    </lineage>
</organism>
<sequence>MGKNESILSIIS</sequence>
<name>A0A0A8YHH0_ARUDO</name>
<reference evidence="1" key="2">
    <citation type="journal article" date="2015" name="Data Brief">
        <title>Shoot transcriptome of the giant reed, Arundo donax.</title>
        <authorList>
            <person name="Barrero R.A."/>
            <person name="Guerrero F.D."/>
            <person name="Moolhuijzen P."/>
            <person name="Goolsby J.A."/>
            <person name="Tidwell J."/>
            <person name="Bellgard S.E."/>
            <person name="Bellgard M.I."/>
        </authorList>
    </citation>
    <scope>NUCLEOTIDE SEQUENCE</scope>
    <source>
        <tissue evidence="1">Shoot tissue taken approximately 20 cm above the soil surface</tissue>
    </source>
</reference>
<protein>
    <submittedName>
        <fullName evidence="1">Uncharacterized protein</fullName>
    </submittedName>
</protein>
<evidence type="ECO:0000313" key="1">
    <source>
        <dbReference type="EMBL" id="JAD25421.1"/>
    </source>
</evidence>
<dbReference type="EMBL" id="GBRH01272474">
    <property type="protein sequence ID" value="JAD25421.1"/>
    <property type="molecule type" value="Transcribed_RNA"/>
</dbReference>